<proteinExistence type="predicted"/>
<protein>
    <recommendedName>
        <fullName evidence="4">Secreted protein</fullName>
    </recommendedName>
</protein>
<dbReference type="AlphaFoldDB" id="A0A2G5U4B5"/>
<keyword evidence="3" id="KW-1185">Reference proteome</keyword>
<evidence type="ECO:0000313" key="2">
    <source>
        <dbReference type="EMBL" id="PIC34384.1"/>
    </source>
</evidence>
<dbReference type="Proteomes" id="UP000230233">
    <property type="component" value="Chromosome IV"/>
</dbReference>
<dbReference type="EMBL" id="PDUG01000004">
    <property type="protein sequence ID" value="PIC34384.1"/>
    <property type="molecule type" value="Genomic_DNA"/>
</dbReference>
<keyword evidence="1" id="KW-0732">Signal</keyword>
<comment type="caution">
    <text evidence="2">The sequence shown here is derived from an EMBL/GenBank/DDBJ whole genome shotgun (WGS) entry which is preliminary data.</text>
</comment>
<evidence type="ECO:0000256" key="1">
    <source>
        <dbReference type="SAM" id="SignalP"/>
    </source>
</evidence>
<evidence type="ECO:0008006" key="4">
    <source>
        <dbReference type="Google" id="ProtNLM"/>
    </source>
</evidence>
<organism evidence="2 3">
    <name type="scientific">Caenorhabditis nigoni</name>
    <dbReference type="NCBI Taxonomy" id="1611254"/>
    <lineage>
        <taxon>Eukaryota</taxon>
        <taxon>Metazoa</taxon>
        <taxon>Ecdysozoa</taxon>
        <taxon>Nematoda</taxon>
        <taxon>Chromadorea</taxon>
        <taxon>Rhabditida</taxon>
        <taxon>Rhabditina</taxon>
        <taxon>Rhabditomorpha</taxon>
        <taxon>Rhabditoidea</taxon>
        <taxon>Rhabditidae</taxon>
        <taxon>Peloderinae</taxon>
        <taxon>Caenorhabditis</taxon>
    </lineage>
</organism>
<feature type="chain" id="PRO_5013828542" description="Secreted protein" evidence="1">
    <location>
        <begin position="22"/>
        <end position="106"/>
    </location>
</feature>
<reference evidence="3" key="1">
    <citation type="submission" date="2017-10" db="EMBL/GenBank/DDBJ databases">
        <title>Rapid genome shrinkage in a self-fertile nematode reveals novel sperm competition proteins.</title>
        <authorList>
            <person name="Yin D."/>
            <person name="Schwarz E.M."/>
            <person name="Thomas C.G."/>
            <person name="Felde R.L."/>
            <person name="Korf I.F."/>
            <person name="Cutter A.D."/>
            <person name="Schartner C.M."/>
            <person name="Ralston E.J."/>
            <person name="Meyer B.J."/>
            <person name="Haag E.S."/>
        </authorList>
    </citation>
    <scope>NUCLEOTIDE SEQUENCE [LARGE SCALE GENOMIC DNA]</scope>
    <source>
        <strain evidence="3">JU1422</strain>
    </source>
</reference>
<accession>A0A2G5U4B5</accession>
<gene>
    <name evidence="2" type="primary">Cnig_chr_IV.g14054</name>
    <name evidence="2" type="ORF">B9Z55_014054</name>
</gene>
<name>A0A2G5U4B5_9PELO</name>
<sequence length="106" mass="12357">MDALLLLLVFFSNASLHNGIAFETYGHIWRFSLEWCRTILLIGLNDTTSACVCVKQRRAEKMRAIQYHIPHIYLEVSTTTTTSNSRVKFMRVENYLTNYVVILNRN</sequence>
<evidence type="ECO:0000313" key="3">
    <source>
        <dbReference type="Proteomes" id="UP000230233"/>
    </source>
</evidence>
<feature type="signal peptide" evidence="1">
    <location>
        <begin position="1"/>
        <end position="21"/>
    </location>
</feature>